<evidence type="ECO:0000256" key="5">
    <source>
        <dbReference type="SAM" id="Phobius"/>
    </source>
</evidence>
<dbReference type="OrthoDB" id="9781287at2"/>
<dbReference type="SUPFAM" id="SSF47240">
    <property type="entry name" value="Ferritin-like"/>
    <property type="match status" value="1"/>
</dbReference>
<name>F0S1M3_DESTD</name>
<dbReference type="KEGG" id="dte:Dester_1395"/>
<dbReference type="GO" id="GO:0046872">
    <property type="term" value="F:metal ion binding"/>
    <property type="evidence" value="ECO:0007669"/>
    <property type="project" value="InterPro"/>
</dbReference>
<dbReference type="eggNOG" id="COG1814">
    <property type="taxonomic scope" value="Bacteria"/>
</dbReference>
<dbReference type="RefSeq" id="WP_013638975.1">
    <property type="nucleotide sequence ID" value="NC_015185.1"/>
</dbReference>
<organism evidence="7 8">
    <name type="scientific">Desulfurobacterium thermolithotrophum (strain DSM 11699 / BSA)</name>
    <dbReference type="NCBI Taxonomy" id="868864"/>
    <lineage>
        <taxon>Bacteria</taxon>
        <taxon>Pseudomonadati</taxon>
        <taxon>Aquificota</taxon>
        <taxon>Aquificia</taxon>
        <taxon>Desulfurobacteriales</taxon>
        <taxon>Desulfurobacteriaceae</taxon>
        <taxon>Desulfurobacterium</taxon>
    </lineage>
</organism>
<dbReference type="InParanoid" id="F0S1M3"/>
<dbReference type="EMBL" id="CP002543">
    <property type="protein sequence ID" value="ADY74026.1"/>
    <property type="molecule type" value="Genomic_DNA"/>
</dbReference>
<dbReference type="GO" id="GO:0016491">
    <property type="term" value="F:oxidoreductase activity"/>
    <property type="evidence" value="ECO:0007669"/>
    <property type="project" value="InterPro"/>
</dbReference>
<accession>F0S1M3</accession>
<dbReference type="GO" id="GO:0030026">
    <property type="term" value="P:intracellular manganese ion homeostasis"/>
    <property type="evidence" value="ECO:0007669"/>
    <property type="project" value="InterPro"/>
</dbReference>
<proteinExistence type="predicted"/>
<dbReference type="InterPro" id="IPR003251">
    <property type="entry name" value="Rr_diiron-bd_dom"/>
</dbReference>
<dbReference type="GO" id="GO:0005384">
    <property type="term" value="F:manganese ion transmembrane transporter activity"/>
    <property type="evidence" value="ECO:0007669"/>
    <property type="project" value="InterPro"/>
</dbReference>
<reference evidence="8" key="2">
    <citation type="submission" date="2011-02" db="EMBL/GenBank/DDBJ databases">
        <title>The complete genome of Desulfurobacterium thermolithotrophum DSM 11699.</title>
        <authorList>
            <consortium name="US DOE Joint Genome Institute (JGI-PGF)"/>
            <person name="Lucas S."/>
            <person name="Copeland A."/>
            <person name="Lapidus A."/>
            <person name="Bruce D."/>
            <person name="Goodwin L."/>
            <person name="Pitluck S."/>
            <person name="Kyrpides N."/>
            <person name="Mavromatis K."/>
            <person name="Pagani I."/>
            <person name="Ivanova N."/>
            <person name="Mikhailova N."/>
            <person name="Daligault H."/>
            <person name="Detter J.C."/>
            <person name="Tapia R."/>
            <person name="Han C."/>
            <person name="Land M."/>
            <person name="Hauser L."/>
            <person name="Markowitz V."/>
            <person name="Cheng J.-F."/>
            <person name="Hugenholtz P."/>
            <person name="Woyke T."/>
            <person name="Wu D."/>
            <person name="Spring S."/>
            <person name="Brambilla E."/>
            <person name="Klenk H.-P."/>
            <person name="Eisen J.A."/>
        </authorList>
    </citation>
    <scope>NUCLEOTIDE SEQUENCE [LARGE SCALE GENOMIC DNA]</scope>
    <source>
        <strain evidence="8">DSM 11699 / BSA</strain>
    </source>
</reference>
<dbReference type="GO" id="GO:0012505">
    <property type="term" value="C:endomembrane system"/>
    <property type="evidence" value="ECO:0007669"/>
    <property type="project" value="UniProtKB-SubCell"/>
</dbReference>
<evidence type="ECO:0000259" key="6">
    <source>
        <dbReference type="Pfam" id="PF02915"/>
    </source>
</evidence>
<reference evidence="7 8" key="1">
    <citation type="journal article" date="2011" name="Stand. Genomic Sci.">
        <title>Complete genome sequence of the thermophilic sulfur-reducer Desulfurobacterium thermolithotrophum type strain (BSA(T)) from a deep-sea hydrothermal vent.</title>
        <authorList>
            <person name="Goker M."/>
            <person name="Daligault H."/>
            <person name="Mwirichia R."/>
            <person name="Lapidus A."/>
            <person name="Lucas S."/>
            <person name="Deshpande S."/>
            <person name="Pagani I."/>
            <person name="Tapia R."/>
            <person name="Cheng J.F."/>
            <person name="Goodwin L."/>
            <person name="Pitluck S."/>
            <person name="Liolios K."/>
            <person name="Ivanova N."/>
            <person name="Mavromatis K."/>
            <person name="Mikhailova N."/>
            <person name="Pati A."/>
            <person name="Chen A."/>
            <person name="Palaniappan K."/>
            <person name="Han C."/>
            <person name="Land M."/>
            <person name="Hauser L."/>
            <person name="Pan C."/>
            <person name="Brambilla E.M."/>
            <person name="Rohde M."/>
            <person name="Spring S."/>
            <person name="Sikorski J."/>
            <person name="Wirth R."/>
            <person name="Detter J.C."/>
            <person name="Woyke T."/>
            <person name="Bristow J."/>
            <person name="Eisen J.A."/>
            <person name="Markowitz V."/>
            <person name="Hugenholtz P."/>
            <person name="Kyrpides N.C."/>
            <person name="Klenk H.P."/>
        </authorList>
    </citation>
    <scope>NUCLEOTIDE SEQUENCE [LARGE SCALE GENOMIC DNA]</scope>
    <source>
        <strain evidence="8">DSM 11699 / BSA</strain>
    </source>
</reference>
<dbReference type="STRING" id="868864.Dester_1395"/>
<keyword evidence="3 5" id="KW-1133">Transmembrane helix</keyword>
<dbReference type="HOGENOM" id="CLU_065373_0_0_0"/>
<dbReference type="InterPro" id="IPR008217">
    <property type="entry name" value="Ccc1_fam"/>
</dbReference>
<dbReference type="InterPro" id="IPR009078">
    <property type="entry name" value="Ferritin-like_SF"/>
</dbReference>
<dbReference type="Proteomes" id="UP000007102">
    <property type="component" value="Chromosome"/>
</dbReference>
<keyword evidence="2 5" id="KW-0812">Transmembrane</keyword>
<dbReference type="InterPro" id="IPR039376">
    <property type="entry name" value="Ferritin_CCC1_N"/>
</dbReference>
<sequence>MDTKRVKEFYLGELSDSFLYEKLAKKEKDARRKEELLRISQIEKVHADFRKSVLEKRGIEPPDFKLSGKVSLLLKITSLIPPALIVSLFEFYESSTVREYYKFLKSSELSEEEKEQLKKIIVDEIEHESFFRSVVKEFDPSRVRDLVFGMNDGLVEILGAVSGFSAVYPDRPEIVGLSGLIVGFAGAASMGIGAFISSKSQKEVSLRNREELEILKEVSPDTLIERVSQELGIEKENLKKLPRKVLIRLLLEEENSGEEIKFGVVTGLAYLLGVIFPVFPYFLLENSYGALALSILSAGIVLAITGSFVAFLSGISIKKKAIEMLMVGFAAAGFSYFIGRIANLLFGIEIS</sequence>
<feature type="transmembrane region" description="Helical" evidence="5">
    <location>
        <begin position="174"/>
        <end position="197"/>
    </location>
</feature>
<feature type="transmembrane region" description="Helical" evidence="5">
    <location>
        <begin position="324"/>
        <end position="348"/>
    </location>
</feature>
<feature type="domain" description="Rubrerythrin diiron-binding" evidence="6">
    <location>
        <begin position="12"/>
        <end position="133"/>
    </location>
</feature>
<evidence type="ECO:0000313" key="8">
    <source>
        <dbReference type="Proteomes" id="UP000007102"/>
    </source>
</evidence>
<gene>
    <name evidence="7" type="ordered locus">Dester_1395</name>
</gene>
<evidence type="ECO:0000256" key="2">
    <source>
        <dbReference type="ARBA" id="ARBA00022692"/>
    </source>
</evidence>
<keyword evidence="4 5" id="KW-0472">Membrane</keyword>
<dbReference type="Pfam" id="PF01988">
    <property type="entry name" value="VIT1"/>
    <property type="match status" value="1"/>
</dbReference>
<dbReference type="PANTHER" id="PTHR31851">
    <property type="entry name" value="FE(2+)/MN(2+) TRANSPORTER PCL1"/>
    <property type="match status" value="1"/>
</dbReference>
<evidence type="ECO:0000256" key="3">
    <source>
        <dbReference type="ARBA" id="ARBA00022989"/>
    </source>
</evidence>
<evidence type="ECO:0000256" key="1">
    <source>
        <dbReference type="ARBA" id="ARBA00004127"/>
    </source>
</evidence>
<dbReference type="Pfam" id="PF02915">
    <property type="entry name" value="Rubrerythrin"/>
    <property type="match status" value="1"/>
</dbReference>
<dbReference type="AlphaFoldDB" id="F0S1M3"/>
<feature type="transmembrane region" description="Helical" evidence="5">
    <location>
        <begin position="290"/>
        <end position="312"/>
    </location>
</feature>
<dbReference type="CDD" id="cd01044">
    <property type="entry name" value="Ferritin_CCC1_N"/>
    <property type="match status" value="1"/>
</dbReference>
<feature type="transmembrane region" description="Helical" evidence="5">
    <location>
        <begin position="262"/>
        <end position="284"/>
    </location>
</feature>
<evidence type="ECO:0000256" key="4">
    <source>
        <dbReference type="ARBA" id="ARBA00023136"/>
    </source>
</evidence>
<keyword evidence="8" id="KW-1185">Reference proteome</keyword>
<comment type="subcellular location">
    <subcellularLocation>
        <location evidence="1">Endomembrane system</location>
        <topology evidence="1">Multi-pass membrane protein</topology>
    </subcellularLocation>
</comment>
<protein>
    <recommendedName>
        <fullName evidence="6">Rubrerythrin diiron-binding domain-containing protein</fullName>
    </recommendedName>
</protein>
<evidence type="ECO:0000313" key="7">
    <source>
        <dbReference type="EMBL" id="ADY74026.1"/>
    </source>
</evidence>